<proteinExistence type="predicted"/>
<keyword evidence="2" id="KW-1185">Reference proteome</keyword>
<evidence type="ECO:0000313" key="2">
    <source>
        <dbReference type="Proteomes" id="UP000316621"/>
    </source>
</evidence>
<dbReference type="AlphaFoldDB" id="A0A4Y7IHA8"/>
<protein>
    <submittedName>
        <fullName evidence="1">Uncharacterized protein</fullName>
    </submittedName>
</protein>
<reference evidence="1 2" key="1">
    <citation type="journal article" date="2018" name="Science">
        <title>The opium poppy genome and morphinan production.</title>
        <authorList>
            <person name="Guo L."/>
            <person name="Winzer T."/>
            <person name="Yang X."/>
            <person name="Li Y."/>
            <person name="Ning Z."/>
            <person name="He Z."/>
            <person name="Teodor R."/>
            <person name="Lu Y."/>
            <person name="Bowser T.A."/>
            <person name="Graham I.A."/>
            <person name="Ye K."/>
        </authorList>
    </citation>
    <scope>NUCLEOTIDE SEQUENCE [LARGE SCALE GENOMIC DNA]</scope>
    <source>
        <strain evidence="2">cv. HN1</strain>
        <tissue evidence="1">Leaves</tissue>
    </source>
</reference>
<organism evidence="1 2">
    <name type="scientific">Papaver somniferum</name>
    <name type="common">Opium poppy</name>
    <dbReference type="NCBI Taxonomy" id="3469"/>
    <lineage>
        <taxon>Eukaryota</taxon>
        <taxon>Viridiplantae</taxon>
        <taxon>Streptophyta</taxon>
        <taxon>Embryophyta</taxon>
        <taxon>Tracheophyta</taxon>
        <taxon>Spermatophyta</taxon>
        <taxon>Magnoliopsida</taxon>
        <taxon>Ranunculales</taxon>
        <taxon>Papaveraceae</taxon>
        <taxon>Papaveroideae</taxon>
        <taxon>Papaver</taxon>
    </lineage>
</organism>
<dbReference type="Proteomes" id="UP000316621">
    <property type="component" value="Chromosome 1"/>
</dbReference>
<sequence length="154" mass="17698">MLLRKSSQCLPISFFSIKIHVHMCRTIHLLIVSNMTLSSTLSGNPAHTNVGLRMYNAGFHRLELLPATIRIGTYGVLNVNLKWNLTYTNLYQEGIYSFMKSKNPPFTTVFIALDSEIQKLLEHAASRALEWLRGKQQLSYRRQWVQKKLECGLS</sequence>
<dbReference type="EMBL" id="CM010715">
    <property type="protein sequence ID" value="RZC47446.1"/>
    <property type="molecule type" value="Genomic_DNA"/>
</dbReference>
<evidence type="ECO:0000313" key="1">
    <source>
        <dbReference type="EMBL" id="RZC47446.1"/>
    </source>
</evidence>
<dbReference type="Gramene" id="RZC47446">
    <property type="protein sequence ID" value="RZC47446"/>
    <property type="gene ID" value="C5167_040400"/>
</dbReference>
<accession>A0A4Y7IHA8</accession>
<gene>
    <name evidence="1" type="ORF">C5167_040400</name>
</gene>
<name>A0A4Y7IHA8_PAPSO</name>